<protein>
    <recommendedName>
        <fullName evidence="9">Flippase</fullName>
    </recommendedName>
</protein>
<feature type="transmembrane region" description="Helical" evidence="6">
    <location>
        <begin position="78"/>
        <end position="99"/>
    </location>
</feature>
<sequence length="137" mass="14819">MSLLKHSIWNVAGYFIPTLIAIPAFGLIARKIGVELFGLYTLAMIFIGYASIFDAGLTRAVVREIALLKNRVDDCNTIIVTSIIAVIFLGFIGGGGVFLLKGDIIELLNISPIYYADSIKSLVLLSSLIPVFLVVIS</sequence>
<dbReference type="Pfam" id="PF01943">
    <property type="entry name" value="Polysacc_synt"/>
    <property type="match status" value="1"/>
</dbReference>
<proteinExistence type="predicted"/>
<feature type="transmembrane region" description="Helical" evidence="6">
    <location>
        <begin position="36"/>
        <end position="57"/>
    </location>
</feature>
<evidence type="ECO:0000256" key="3">
    <source>
        <dbReference type="ARBA" id="ARBA00022692"/>
    </source>
</evidence>
<dbReference type="GO" id="GO:0005886">
    <property type="term" value="C:plasma membrane"/>
    <property type="evidence" value="ECO:0007669"/>
    <property type="project" value="UniProtKB-SubCell"/>
</dbReference>
<dbReference type="EMBL" id="AP022360">
    <property type="protein sequence ID" value="BBU82837.1"/>
    <property type="molecule type" value="Genomic_DNA"/>
</dbReference>
<evidence type="ECO:0000313" key="7">
    <source>
        <dbReference type="EMBL" id="BBU82837.1"/>
    </source>
</evidence>
<keyword evidence="2" id="KW-1003">Cell membrane</keyword>
<dbReference type="Proteomes" id="UP000467488">
    <property type="component" value="Chromosome"/>
</dbReference>
<accession>A0A8S0FR01</accession>
<gene>
    <name evidence="7" type="ORF">EIMP300_42370</name>
</gene>
<name>A0A8S0FR01_ECOLX</name>
<dbReference type="AlphaFoldDB" id="A0A8S0FR01"/>
<evidence type="ECO:0000256" key="5">
    <source>
        <dbReference type="ARBA" id="ARBA00023136"/>
    </source>
</evidence>
<evidence type="ECO:0000256" key="4">
    <source>
        <dbReference type="ARBA" id="ARBA00022989"/>
    </source>
</evidence>
<dbReference type="PANTHER" id="PTHR30250">
    <property type="entry name" value="PST FAMILY PREDICTED COLANIC ACID TRANSPORTER"/>
    <property type="match status" value="1"/>
</dbReference>
<feature type="transmembrane region" description="Helical" evidence="6">
    <location>
        <begin position="119"/>
        <end position="136"/>
    </location>
</feature>
<dbReference type="PANTHER" id="PTHR30250:SF26">
    <property type="entry name" value="PSMA PROTEIN"/>
    <property type="match status" value="1"/>
</dbReference>
<evidence type="ECO:0000256" key="1">
    <source>
        <dbReference type="ARBA" id="ARBA00004651"/>
    </source>
</evidence>
<dbReference type="InterPro" id="IPR002797">
    <property type="entry name" value="Polysacc_synth"/>
</dbReference>
<keyword evidence="3 6" id="KW-0812">Transmembrane</keyword>
<keyword evidence="5 6" id="KW-0472">Membrane</keyword>
<feature type="transmembrane region" description="Helical" evidence="6">
    <location>
        <begin position="12"/>
        <end position="30"/>
    </location>
</feature>
<comment type="subcellular location">
    <subcellularLocation>
        <location evidence="1">Cell membrane</location>
        <topology evidence="1">Multi-pass membrane protein</topology>
    </subcellularLocation>
</comment>
<keyword evidence="4 6" id="KW-1133">Transmembrane helix</keyword>
<dbReference type="InterPro" id="IPR050833">
    <property type="entry name" value="Poly_Biosynth_Transport"/>
</dbReference>
<evidence type="ECO:0000256" key="2">
    <source>
        <dbReference type="ARBA" id="ARBA00022475"/>
    </source>
</evidence>
<evidence type="ECO:0000256" key="6">
    <source>
        <dbReference type="SAM" id="Phobius"/>
    </source>
</evidence>
<organism evidence="7 8">
    <name type="scientific">Escherichia coli</name>
    <dbReference type="NCBI Taxonomy" id="562"/>
    <lineage>
        <taxon>Bacteria</taxon>
        <taxon>Pseudomonadati</taxon>
        <taxon>Pseudomonadota</taxon>
        <taxon>Gammaproteobacteria</taxon>
        <taxon>Enterobacterales</taxon>
        <taxon>Enterobacteriaceae</taxon>
        <taxon>Escherichia</taxon>
    </lineage>
</organism>
<evidence type="ECO:0000313" key="8">
    <source>
        <dbReference type="Proteomes" id="UP000467488"/>
    </source>
</evidence>
<evidence type="ECO:0008006" key="9">
    <source>
        <dbReference type="Google" id="ProtNLM"/>
    </source>
</evidence>
<reference evidence="7 8" key="1">
    <citation type="submission" date="2020-01" db="EMBL/GenBank/DDBJ databases">
        <title>Dynamics of blaIMP-6 dissemination in carbapenem resistant Enterobacteriacea isolated from regional surveillance in Osaka, Japan.</title>
        <authorList>
            <person name="Abe R."/>
            <person name="Akeda Y."/>
            <person name="Sugawara Y."/>
            <person name="Yamamoto N."/>
            <person name="Tomono K."/>
            <person name="Takeuchi D."/>
            <person name="Kawahara R."/>
            <person name="Hamada S."/>
        </authorList>
    </citation>
    <scope>NUCLEOTIDE SEQUENCE [LARGE SCALE GENOMIC DNA]</scope>
    <source>
        <strain evidence="7 8">E300</strain>
    </source>
</reference>